<dbReference type="EMBL" id="CYXX01000010">
    <property type="protein sequence ID" value="CUN03543.1"/>
    <property type="molecule type" value="Genomic_DNA"/>
</dbReference>
<evidence type="ECO:0000256" key="4">
    <source>
        <dbReference type="ARBA" id="ARBA00023186"/>
    </source>
</evidence>
<dbReference type="RefSeq" id="WP_055168962.1">
    <property type="nucleotide sequence ID" value="NZ_CYXX01000010.1"/>
</dbReference>
<dbReference type="Pfam" id="PF24391">
    <property type="entry name" value="HD-CE"/>
    <property type="match status" value="1"/>
</dbReference>
<dbReference type="Gene3D" id="1.10.3210.10">
    <property type="entry name" value="Hypothetical protein af1432"/>
    <property type="match status" value="1"/>
</dbReference>
<dbReference type="InterPro" id="IPR056471">
    <property type="entry name" value="HD-CE"/>
</dbReference>
<dbReference type="InterPro" id="IPR036890">
    <property type="entry name" value="HATPase_C_sf"/>
</dbReference>
<keyword evidence="3" id="KW-0067">ATP-binding</keyword>
<dbReference type="Pfam" id="PF13589">
    <property type="entry name" value="HATPase_c_3"/>
    <property type="match status" value="1"/>
</dbReference>
<evidence type="ECO:0000313" key="6">
    <source>
        <dbReference type="EMBL" id="CUN03543.1"/>
    </source>
</evidence>
<dbReference type="CDD" id="cd00077">
    <property type="entry name" value="HDc"/>
    <property type="match status" value="1"/>
</dbReference>
<evidence type="ECO:0000313" key="7">
    <source>
        <dbReference type="Proteomes" id="UP000095453"/>
    </source>
</evidence>
<dbReference type="InterPro" id="IPR001404">
    <property type="entry name" value="Hsp90_fam"/>
</dbReference>
<accession>A0A173TL64</accession>
<comment type="similarity">
    <text evidence="1">Belongs to the heat shock protein 90 family.</text>
</comment>
<dbReference type="InterPro" id="IPR003607">
    <property type="entry name" value="HD/PDEase_dom"/>
</dbReference>
<dbReference type="GO" id="GO:0016887">
    <property type="term" value="F:ATP hydrolysis activity"/>
    <property type="evidence" value="ECO:0007669"/>
    <property type="project" value="InterPro"/>
</dbReference>
<name>A0A173TL64_9FIRM</name>
<organism evidence="6 7">
    <name type="scientific">Roseburia inulinivorans</name>
    <dbReference type="NCBI Taxonomy" id="360807"/>
    <lineage>
        <taxon>Bacteria</taxon>
        <taxon>Bacillati</taxon>
        <taxon>Bacillota</taxon>
        <taxon>Clostridia</taxon>
        <taxon>Lachnospirales</taxon>
        <taxon>Lachnospiraceae</taxon>
        <taxon>Roseburia</taxon>
    </lineage>
</organism>
<evidence type="ECO:0000256" key="1">
    <source>
        <dbReference type="ARBA" id="ARBA00008239"/>
    </source>
</evidence>
<proteinExistence type="inferred from homology"/>
<evidence type="ECO:0000259" key="5">
    <source>
        <dbReference type="SMART" id="SM00471"/>
    </source>
</evidence>
<dbReference type="Gene3D" id="3.30.565.10">
    <property type="entry name" value="Histidine kinase-like ATPase, C-terminal domain"/>
    <property type="match status" value="1"/>
</dbReference>
<sequence>MIEKVQESHLYMWLKEKDSKFLSKLDEVIEYANTILPHINNVFASYTVHGVRHSINVMEYMYALVVDVNKLSELEVALLIYSALLHDIGMIANADEIKEIKADHTILGERKYSKVLEKYGDEMIALQECIRPVHGKRARDYIEKKMDERLFLIPESTNISFKSELAQICMSHNEDFEWIKKNLHNDEKKGHFELNAQYISVLLRISDYLDIDEQRAPLYLYKYLNPKEFSDLEWKQHFVIENYDKIRRNPKTNELEIFFQGTSKDPSVHRKLLKYFDAINGELKNAVDLCESFVDEKYLLPLKTNVVNQIQSKGFSFSDLRLSLDYNAVTNLLMGEHIYGDRKYGLRELIQNSIDACKTMEESAIKMEKFRYQKYQPYISVILDKDRKKVMVMDNGSGMSIDILKKYFLNVGVSYYASDDYRLQDREYSPIGHYGIGFLACFMLSDKVEVNTVYYNEQKMNRISFERNSEYICLTYEDTVRQQGTEIILDYDQCLSVFNNNIERLVSFIENNFLDCGIPIKISTMEKGVSMPLECNIKRIETIIAENICLSEYLSGIEAFIDCSYKQINFAKHLSDINGYESYCYNEEEYSVDEENISIKNFVKDGKITFLKIPIITEDEESEFLKAYDVLEDYQEALDKMGNYETINIWGDEDEFEDYDFIIEESSESIIGGYTLGGFRNQFHHGSLTPVKPEIVKKGVITGESNAVLPYNEENTFKGRFSWENTDTCYVKSVLLSGLRIKIPYLVDGVILKGAVINVLNQEFVPNVSRNNVSVVQQKKLSYAIGKAIHLWIRDHAELSIEQKALLDVFIDTKYKETNSYLRL</sequence>
<dbReference type="SMART" id="SM00471">
    <property type="entry name" value="HDc"/>
    <property type="match status" value="1"/>
</dbReference>
<dbReference type="PANTHER" id="PTHR11528">
    <property type="entry name" value="HEAT SHOCK PROTEIN 90 FAMILY MEMBER"/>
    <property type="match status" value="1"/>
</dbReference>
<feature type="domain" description="HD/PDEase" evidence="5">
    <location>
        <begin position="46"/>
        <end position="291"/>
    </location>
</feature>
<dbReference type="InterPro" id="IPR020575">
    <property type="entry name" value="Hsp90_N"/>
</dbReference>
<reference evidence="6 7" key="1">
    <citation type="submission" date="2015-09" db="EMBL/GenBank/DDBJ databases">
        <authorList>
            <consortium name="Pathogen Informatics"/>
        </authorList>
    </citation>
    <scope>NUCLEOTIDE SEQUENCE [LARGE SCALE GENOMIC DNA]</scope>
    <source>
        <strain evidence="6 7">2789STDY5608887</strain>
    </source>
</reference>
<keyword evidence="4" id="KW-0143">Chaperone</keyword>
<dbReference type="AlphaFoldDB" id="A0A173TL64"/>
<gene>
    <name evidence="6" type="primary">htpG_2</name>
    <name evidence="6" type="ORF">ERS852444_01594</name>
</gene>
<dbReference type="SUPFAM" id="SSF109604">
    <property type="entry name" value="HD-domain/PDEase-like"/>
    <property type="match status" value="1"/>
</dbReference>
<evidence type="ECO:0000256" key="2">
    <source>
        <dbReference type="ARBA" id="ARBA00022741"/>
    </source>
</evidence>
<dbReference type="Proteomes" id="UP000095453">
    <property type="component" value="Unassembled WGS sequence"/>
</dbReference>
<dbReference type="PRINTS" id="PR00775">
    <property type="entry name" value="HEATSHOCK90"/>
</dbReference>
<dbReference type="GO" id="GO:0051082">
    <property type="term" value="F:unfolded protein binding"/>
    <property type="evidence" value="ECO:0007669"/>
    <property type="project" value="InterPro"/>
</dbReference>
<protein>
    <submittedName>
        <fullName evidence="6">High temperature protein G</fullName>
    </submittedName>
</protein>
<evidence type="ECO:0000256" key="3">
    <source>
        <dbReference type="ARBA" id="ARBA00022840"/>
    </source>
</evidence>
<dbReference type="GO" id="GO:0140662">
    <property type="term" value="F:ATP-dependent protein folding chaperone"/>
    <property type="evidence" value="ECO:0007669"/>
    <property type="project" value="InterPro"/>
</dbReference>
<dbReference type="SUPFAM" id="SSF55874">
    <property type="entry name" value="ATPase domain of HSP90 chaperone/DNA topoisomerase II/histidine kinase"/>
    <property type="match status" value="1"/>
</dbReference>
<dbReference type="GO" id="GO:0005524">
    <property type="term" value="F:ATP binding"/>
    <property type="evidence" value="ECO:0007669"/>
    <property type="project" value="UniProtKB-KW"/>
</dbReference>
<keyword evidence="2" id="KW-0547">Nucleotide-binding</keyword>